<sequence>MKLVVGNCNYSSWSLRGWLAARQTGADFETVVIDLDTPEFKSEVARHSSAGRVPVLVDGDITVWDSLAIIEYLAEQYPDCGLWPADKAARAFARSVSAEMHSGFPDVRNHWPMNIRRPIAERPATEGAARDTARITEIWREARKCFGQDGPFLCGAFGAIDCVFAPVASRFRTYGVELGPVEAAYVDAIHAHPPMVEWIAAAKKETWVVVADEVD</sequence>
<dbReference type="GO" id="GO:0016034">
    <property type="term" value="F:maleylacetoacetate isomerase activity"/>
    <property type="evidence" value="ECO:0007669"/>
    <property type="project" value="TreeGrafter"/>
</dbReference>
<dbReference type="Gene3D" id="3.40.30.10">
    <property type="entry name" value="Glutaredoxin"/>
    <property type="match status" value="1"/>
</dbReference>
<dbReference type="InterPro" id="IPR036282">
    <property type="entry name" value="Glutathione-S-Trfase_C_sf"/>
</dbReference>
<dbReference type="AlphaFoldDB" id="A0A2C9D4N7"/>
<dbReference type="KEGG" id="hdi:HDIA_1619"/>
<dbReference type="PANTHER" id="PTHR42673:SF4">
    <property type="entry name" value="MALEYLACETOACETATE ISOMERASE"/>
    <property type="match status" value="1"/>
</dbReference>
<dbReference type="RefSeq" id="WP_099555713.1">
    <property type="nucleotide sequence ID" value="NZ_LT960614.1"/>
</dbReference>
<dbReference type="EMBL" id="LT960614">
    <property type="protein sequence ID" value="SON55160.1"/>
    <property type="molecule type" value="Genomic_DNA"/>
</dbReference>
<dbReference type="CDD" id="cd03194">
    <property type="entry name" value="GST_C_3"/>
    <property type="match status" value="1"/>
</dbReference>
<accession>A0A2C9D4N7</accession>
<protein>
    <submittedName>
        <fullName evidence="2">Stringent starvation protein A</fullName>
    </submittedName>
</protein>
<dbReference type="InterPro" id="IPR040079">
    <property type="entry name" value="Glutathione_S-Trfase"/>
</dbReference>
<evidence type="ECO:0000313" key="3">
    <source>
        <dbReference type="Proteomes" id="UP000223606"/>
    </source>
</evidence>
<dbReference type="GO" id="GO:0004364">
    <property type="term" value="F:glutathione transferase activity"/>
    <property type="evidence" value="ECO:0007669"/>
    <property type="project" value="TreeGrafter"/>
</dbReference>
<organism evidence="2 3">
    <name type="scientific">Hartmannibacter diazotrophicus</name>
    <dbReference type="NCBI Taxonomy" id="1482074"/>
    <lineage>
        <taxon>Bacteria</taxon>
        <taxon>Pseudomonadati</taxon>
        <taxon>Pseudomonadota</taxon>
        <taxon>Alphaproteobacteria</taxon>
        <taxon>Hyphomicrobiales</taxon>
        <taxon>Pleomorphomonadaceae</taxon>
        <taxon>Hartmannibacter</taxon>
    </lineage>
</organism>
<dbReference type="Pfam" id="PF13410">
    <property type="entry name" value="GST_C_2"/>
    <property type="match status" value="1"/>
</dbReference>
<dbReference type="GO" id="GO:0006749">
    <property type="term" value="P:glutathione metabolic process"/>
    <property type="evidence" value="ECO:0007669"/>
    <property type="project" value="TreeGrafter"/>
</dbReference>
<proteinExistence type="predicted"/>
<dbReference type="InterPro" id="IPR036249">
    <property type="entry name" value="Thioredoxin-like_sf"/>
</dbReference>
<keyword evidence="3" id="KW-1185">Reference proteome</keyword>
<feature type="domain" description="GST N-terminal" evidence="1">
    <location>
        <begin position="1"/>
        <end position="81"/>
    </location>
</feature>
<evidence type="ECO:0000313" key="2">
    <source>
        <dbReference type="EMBL" id="SON55160.1"/>
    </source>
</evidence>
<evidence type="ECO:0000259" key="1">
    <source>
        <dbReference type="PROSITE" id="PS50404"/>
    </source>
</evidence>
<dbReference type="PANTHER" id="PTHR42673">
    <property type="entry name" value="MALEYLACETOACETATE ISOMERASE"/>
    <property type="match status" value="1"/>
</dbReference>
<dbReference type="Gene3D" id="1.20.1050.10">
    <property type="match status" value="1"/>
</dbReference>
<dbReference type="OrthoDB" id="9799538at2"/>
<dbReference type="SUPFAM" id="SSF47616">
    <property type="entry name" value="GST C-terminal domain-like"/>
    <property type="match status" value="1"/>
</dbReference>
<dbReference type="Pfam" id="PF13409">
    <property type="entry name" value="GST_N_2"/>
    <property type="match status" value="1"/>
</dbReference>
<name>A0A2C9D4N7_9HYPH</name>
<gene>
    <name evidence="2" type="primary">sspA_1</name>
    <name evidence="2" type="ORF">HDIA_1619</name>
</gene>
<dbReference type="SFLD" id="SFLDS00019">
    <property type="entry name" value="Glutathione_Transferase_(cytos"/>
    <property type="match status" value="1"/>
</dbReference>
<dbReference type="GO" id="GO:0006559">
    <property type="term" value="P:L-phenylalanine catabolic process"/>
    <property type="evidence" value="ECO:0007669"/>
    <property type="project" value="TreeGrafter"/>
</dbReference>
<dbReference type="InterPro" id="IPR004045">
    <property type="entry name" value="Glutathione_S-Trfase_N"/>
</dbReference>
<dbReference type="FunFam" id="3.40.30.10:FF:000206">
    <property type="entry name" value="Probable glutathione S-transferase"/>
    <property type="match status" value="1"/>
</dbReference>
<reference evidence="3" key="1">
    <citation type="submission" date="2017-09" db="EMBL/GenBank/DDBJ databases">
        <title>Genome sequence of Nannocystis excedens DSM 71.</title>
        <authorList>
            <person name="Blom J."/>
        </authorList>
    </citation>
    <scope>NUCLEOTIDE SEQUENCE [LARGE SCALE GENOMIC DNA]</scope>
    <source>
        <strain evidence="3">type strain: E19</strain>
    </source>
</reference>
<dbReference type="SUPFAM" id="SSF52833">
    <property type="entry name" value="Thioredoxin-like"/>
    <property type="match status" value="1"/>
</dbReference>
<dbReference type="PROSITE" id="PS50404">
    <property type="entry name" value="GST_NTER"/>
    <property type="match status" value="1"/>
</dbReference>
<dbReference type="CDD" id="cd03043">
    <property type="entry name" value="GST_N_1"/>
    <property type="match status" value="1"/>
</dbReference>
<dbReference type="Proteomes" id="UP000223606">
    <property type="component" value="Chromosome 1"/>
</dbReference>